<name>A0A918Z7A2_9ACTN</name>
<proteinExistence type="predicted"/>
<dbReference type="Proteomes" id="UP000608024">
    <property type="component" value="Unassembled WGS sequence"/>
</dbReference>
<reference evidence="1" key="2">
    <citation type="submission" date="2020-09" db="EMBL/GenBank/DDBJ databases">
        <authorList>
            <person name="Sun Q."/>
            <person name="Ohkuma M."/>
        </authorList>
    </citation>
    <scope>NUCLEOTIDE SEQUENCE</scope>
    <source>
        <strain evidence="1">JCM 4784</strain>
    </source>
</reference>
<dbReference type="AlphaFoldDB" id="A0A918Z7A2"/>
<dbReference type="EMBL" id="BNBT01000005">
    <property type="protein sequence ID" value="GHE38851.1"/>
    <property type="molecule type" value="Genomic_DNA"/>
</dbReference>
<gene>
    <name evidence="1" type="ORF">GCM10018785_05490</name>
</gene>
<sequence>MTAVRTAVAAAVQGVLAVVAWLGRVPGWVLGWFTSAKTGAVSAMRSLVAWLAGLPGRVRSAISGLLGVLRGVAVAAFNAFRAAAAARGGVPRFDPRSTCADVGGDRLPAWPGRQG</sequence>
<evidence type="ECO:0000313" key="2">
    <source>
        <dbReference type="Proteomes" id="UP000608024"/>
    </source>
</evidence>
<comment type="caution">
    <text evidence="1">The sequence shown here is derived from an EMBL/GenBank/DDBJ whole genome shotgun (WGS) entry which is preliminary data.</text>
</comment>
<reference evidence="1" key="1">
    <citation type="journal article" date="2014" name="Int. J. Syst. Evol. Microbiol.">
        <title>Complete genome sequence of Corynebacterium casei LMG S-19264T (=DSM 44701T), isolated from a smear-ripened cheese.</title>
        <authorList>
            <consortium name="US DOE Joint Genome Institute (JGI-PGF)"/>
            <person name="Walter F."/>
            <person name="Albersmeier A."/>
            <person name="Kalinowski J."/>
            <person name="Ruckert C."/>
        </authorList>
    </citation>
    <scope>NUCLEOTIDE SEQUENCE</scope>
    <source>
        <strain evidence="1">JCM 4784</strain>
    </source>
</reference>
<dbReference type="RefSeq" id="WP_190134174.1">
    <property type="nucleotide sequence ID" value="NZ_BNBT01000005.1"/>
</dbReference>
<keyword evidence="2" id="KW-1185">Reference proteome</keyword>
<organism evidence="1 2">
    <name type="scientific">Streptomyces longispororuber</name>
    <dbReference type="NCBI Taxonomy" id="68230"/>
    <lineage>
        <taxon>Bacteria</taxon>
        <taxon>Bacillati</taxon>
        <taxon>Actinomycetota</taxon>
        <taxon>Actinomycetes</taxon>
        <taxon>Kitasatosporales</taxon>
        <taxon>Streptomycetaceae</taxon>
        <taxon>Streptomyces</taxon>
    </lineage>
</organism>
<protein>
    <submittedName>
        <fullName evidence="1">Uncharacterized protein</fullName>
    </submittedName>
</protein>
<evidence type="ECO:0000313" key="1">
    <source>
        <dbReference type="EMBL" id="GHE38851.1"/>
    </source>
</evidence>
<accession>A0A918Z7A2</accession>